<dbReference type="EMBL" id="BK015290">
    <property type="protein sequence ID" value="DAD99631.1"/>
    <property type="molecule type" value="Genomic_DNA"/>
</dbReference>
<sequence>MIRTITYNGVDFYKAFGFIVDTVIKQPPSKKENRQSVPYKSGTYNMYSRLGYSLFEDRELVYTGQLILDNSTDLDRLLTKINRIVMSPSGDKVLQDNFNPEYHYLLEGQSVALASNERGYGELTITFKGYPFKIWNKGIHDVKWDEINFELDEFQPDSFSAVQSKTFTVNNTSPEFVPFKYTASADFDVTIDGNAYHFSKGTYTAGYKLKPGKNVFNVVNTNSVSSITVSFDWYRREL</sequence>
<proteinExistence type="predicted"/>
<organism evidence="1">
    <name type="scientific">Siphoviridae sp. ct6bb17</name>
    <dbReference type="NCBI Taxonomy" id="2825345"/>
    <lineage>
        <taxon>Viruses</taxon>
        <taxon>Duplodnaviria</taxon>
        <taxon>Heunggongvirae</taxon>
        <taxon>Uroviricota</taxon>
        <taxon>Caudoviricetes</taxon>
    </lineage>
</organism>
<evidence type="ECO:0000313" key="1">
    <source>
        <dbReference type="EMBL" id="DAD99631.1"/>
    </source>
</evidence>
<name>A0A8S5NYZ5_9CAUD</name>
<protein>
    <submittedName>
        <fullName evidence="1">Distal tail protein</fullName>
    </submittedName>
</protein>
<dbReference type="Gene3D" id="2.40.30.200">
    <property type="match status" value="1"/>
</dbReference>
<accession>A0A8S5NYZ5</accession>
<reference evidence="1" key="1">
    <citation type="journal article" date="2021" name="Proc. Natl. Acad. Sci. U.S.A.">
        <title>A Catalog of Tens of Thousands of Viruses from Human Metagenomes Reveals Hidden Associations with Chronic Diseases.</title>
        <authorList>
            <person name="Tisza M.J."/>
            <person name="Buck C.B."/>
        </authorList>
    </citation>
    <scope>NUCLEOTIDE SEQUENCE</scope>
    <source>
        <strain evidence="1">Ct6bb17</strain>
    </source>
</reference>